<protein>
    <recommendedName>
        <fullName evidence="7">Aminotransferase class V domain-containing protein</fullName>
    </recommendedName>
</protein>
<dbReference type="SUPFAM" id="SSF53383">
    <property type="entry name" value="PLP-dependent transferases"/>
    <property type="match status" value="1"/>
</dbReference>
<proteinExistence type="inferred from homology"/>
<reference evidence="5 6" key="1">
    <citation type="journal article" date="2016" name="Nat. Commun.">
        <title>Thousands of microbial genomes shed light on interconnected biogeochemical processes in an aquifer system.</title>
        <authorList>
            <person name="Anantharaman K."/>
            <person name="Brown C.T."/>
            <person name="Hug L.A."/>
            <person name="Sharon I."/>
            <person name="Castelle C.J."/>
            <person name="Probst A.J."/>
            <person name="Thomas B.C."/>
            <person name="Singh A."/>
            <person name="Wilkins M.J."/>
            <person name="Karaoz U."/>
            <person name="Brodie E.L."/>
            <person name="Williams K.H."/>
            <person name="Hubbard S.S."/>
            <person name="Banfield J.F."/>
        </authorList>
    </citation>
    <scope>NUCLEOTIDE SEQUENCE [LARGE SCALE GENOMIC DNA]</scope>
    <source>
        <strain evidence="6">RIFCSPLOWO2_12_FULL_64_10</strain>
    </source>
</reference>
<organism evidence="5 6">
    <name type="scientific">Handelsmanbacteria sp. (strain RIFCSPLOWO2_12_FULL_64_10)</name>
    <dbReference type="NCBI Taxonomy" id="1817868"/>
    <lineage>
        <taxon>Bacteria</taxon>
        <taxon>Candidatus Handelsmaniibacteriota</taxon>
    </lineage>
</organism>
<evidence type="ECO:0008006" key="7">
    <source>
        <dbReference type="Google" id="ProtNLM"/>
    </source>
</evidence>
<comment type="caution">
    <text evidence="5">The sequence shown here is derived from an EMBL/GenBank/DDBJ whole genome shotgun (WGS) entry which is preliminary data.</text>
</comment>
<evidence type="ECO:0000256" key="2">
    <source>
        <dbReference type="ARBA" id="ARBA00022898"/>
    </source>
</evidence>
<accession>A0A1F6C3R2</accession>
<sequence>MGIYDELGIKRIVNGNATLTRLGGSIMPRQVIEAMIEASEAFVDIVELQGRVGREIARLTRNEAAYVSSGCAAALVLSTAACITGLDPEKRERLPHLEGLKDEVIVHKMGRVGYDFAVRQTGVRLVEIGTEGGTTEEDLRRAMSERTAAVLYFLRPDWTERGLIPFDRTIAIAKERSVPVIVDAAAQVPPVSNLWAITGMGADLALFSGGKGLRGPQSAGLILGRKDLIDACAFNGPPHPFIGRPMKVGKEEMVGMLVALRLYLAQDERDLLDRYERQVKYLVEAFGALPGLTVRRAFPSEAGQPMPRAEIVLDERRLEITRDEVLRRLMDGDPAVSLAASGKGGLYVNPQTLEEGEEKVVARRLREVLRLET</sequence>
<feature type="modified residue" description="N6-(pyridoxal phosphate)lysine" evidence="4">
    <location>
        <position position="211"/>
    </location>
</feature>
<evidence type="ECO:0000313" key="6">
    <source>
        <dbReference type="Proteomes" id="UP000178606"/>
    </source>
</evidence>
<dbReference type="EMBL" id="MFKF01000427">
    <property type="protein sequence ID" value="OGG43708.1"/>
    <property type="molecule type" value="Genomic_DNA"/>
</dbReference>
<evidence type="ECO:0000313" key="5">
    <source>
        <dbReference type="EMBL" id="OGG43708.1"/>
    </source>
</evidence>
<name>A0A1F6C3R2_HANXR</name>
<dbReference type="PANTHER" id="PTHR32328:SF0">
    <property type="entry name" value="L-SERYL-TRNA(SEC) SELENIUM TRANSFERASE"/>
    <property type="match status" value="1"/>
</dbReference>
<comment type="cofactor">
    <cofactor evidence="1 4">
        <name>pyridoxal 5'-phosphate</name>
        <dbReference type="ChEBI" id="CHEBI:597326"/>
    </cofactor>
</comment>
<comment type="similarity">
    <text evidence="3">Belongs to the SelA family.</text>
</comment>
<dbReference type="GO" id="GO:0004125">
    <property type="term" value="F:L-seryl-tRNA(Sec) selenium transferase activity"/>
    <property type="evidence" value="ECO:0007669"/>
    <property type="project" value="TreeGrafter"/>
</dbReference>
<keyword evidence="2 4" id="KW-0663">Pyridoxal phosphate</keyword>
<gene>
    <name evidence="5" type="ORF">A3F84_27340</name>
</gene>
<dbReference type="Gene3D" id="3.40.640.10">
    <property type="entry name" value="Type I PLP-dependent aspartate aminotransferase-like (Major domain)"/>
    <property type="match status" value="1"/>
</dbReference>
<dbReference type="InterPro" id="IPR015424">
    <property type="entry name" value="PyrdxlP-dep_Trfase"/>
</dbReference>
<dbReference type="Proteomes" id="UP000178606">
    <property type="component" value="Unassembled WGS sequence"/>
</dbReference>
<dbReference type="InterPro" id="IPR018319">
    <property type="entry name" value="SelA-like"/>
</dbReference>
<evidence type="ECO:0000256" key="4">
    <source>
        <dbReference type="PIRSR" id="PIRSR618319-50"/>
    </source>
</evidence>
<dbReference type="InterPro" id="IPR015421">
    <property type="entry name" value="PyrdxlP-dep_Trfase_major"/>
</dbReference>
<evidence type="ECO:0000256" key="3">
    <source>
        <dbReference type="ARBA" id="ARBA00044507"/>
    </source>
</evidence>
<dbReference type="Pfam" id="PF03841">
    <property type="entry name" value="SelA"/>
    <property type="match status" value="1"/>
</dbReference>
<dbReference type="PANTHER" id="PTHR32328">
    <property type="entry name" value="L-SERYL-TRNA(SEC) SELENIUM TRANSFERASE"/>
    <property type="match status" value="1"/>
</dbReference>
<evidence type="ECO:0000256" key="1">
    <source>
        <dbReference type="ARBA" id="ARBA00001933"/>
    </source>
</evidence>
<dbReference type="AlphaFoldDB" id="A0A1F6C3R2"/>